<protein>
    <recommendedName>
        <fullName evidence="5">Secreted protein</fullName>
    </recommendedName>
</protein>
<feature type="region of interest" description="Disordered" evidence="1">
    <location>
        <begin position="36"/>
        <end position="72"/>
    </location>
</feature>
<feature type="compositionally biased region" description="Basic residues" evidence="1">
    <location>
        <begin position="52"/>
        <end position="66"/>
    </location>
</feature>
<proteinExistence type="predicted"/>
<evidence type="ECO:0008006" key="5">
    <source>
        <dbReference type="Google" id="ProtNLM"/>
    </source>
</evidence>
<gene>
    <name evidence="3" type="ORF">BOTBODRAFT_193278</name>
</gene>
<keyword evidence="2" id="KW-0732">Signal</keyword>
<dbReference type="HOGENOM" id="CLU_2721871_0_0_1"/>
<name>A0A067LUF6_BOTB1</name>
<dbReference type="Proteomes" id="UP000027195">
    <property type="component" value="Unassembled WGS sequence"/>
</dbReference>
<evidence type="ECO:0000256" key="1">
    <source>
        <dbReference type="SAM" id="MobiDB-lite"/>
    </source>
</evidence>
<keyword evidence="4" id="KW-1185">Reference proteome</keyword>
<feature type="signal peptide" evidence="2">
    <location>
        <begin position="1"/>
        <end position="22"/>
    </location>
</feature>
<evidence type="ECO:0000313" key="4">
    <source>
        <dbReference type="Proteomes" id="UP000027195"/>
    </source>
</evidence>
<dbReference type="InParanoid" id="A0A067LUF6"/>
<evidence type="ECO:0000313" key="3">
    <source>
        <dbReference type="EMBL" id="KDQ05845.1"/>
    </source>
</evidence>
<reference evidence="4" key="1">
    <citation type="journal article" date="2014" name="Proc. Natl. Acad. Sci. U.S.A.">
        <title>Extensive sampling of basidiomycete genomes demonstrates inadequacy of the white-rot/brown-rot paradigm for wood decay fungi.</title>
        <authorList>
            <person name="Riley R."/>
            <person name="Salamov A.A."/>
            <person name="Brown D.W."/>
            <person name="Nagy L.G."/>
            <person name="Floudas D."/>
            <person name="Held B.W."/>
            <person name="Levasseur A."/>
            <person name="Lombard V."/>
            <person name="Morin E."/>
            <person name="Otillar R."/>
            <person name="Lindquist E.A."/>
            <person name="Sun H."/>
            <person name="LaButti K.M."/>
            <person name="Schmutz J."/>
            <person name="Jabbour D."/>
            <person name="Luo H."/>
            <person name="Baker S.E."/>
            <person name="Pisabarro A.G."/>
            <person name="Walton J.D."/>
            <person name="Blanchette R.A."/>
            <person name="Henrissat B."/>
            <person name="Martin F."/>
            <person name="Cullen D."/>
            <person name="Hibbett D.S."/>
            <person name="Grigoriev I.V."/>
        </authorList>
    </citation>
    <scope>NUCLEOTIDE SEQUENCE [LARGE SCALE GENOMIC DNA]</scope>
    <source>
        <strain evidence="4">FD-172 SS1</strain>
    </source>
</reference>
<dbReference type="EMBL" id="KL198180">
    <property type="protein sequence ID" value="KDQ05845.1"/>
    <property type="molecule type" value="Genomic_DNA"/>
</dbReference>
<accession>A0A067LUF6</accession>
<dbReference type="AlphaFoldDB" id="A0A067LUF6"/>
<feature type="chain" id="PRO_5001644124" description="Secreted protein" evidence="2">
    <location>
        <begin position="23"/>
        <end position="72"/>
    </location>
</feature>
<organism evidence="3 4">
    <name type="scientific">Botryobasidium botryosum (strain FD-172 SS1)</name>
    <dbReference type="NCBI Taxonomy" id="930990"/>
    <lineage>
        <taxon>Eukaryota</taxon>
        <taxon>Fungi</taxon>
        <taxon>Dikarya</taxon>
        <taxon>Basidiomycota</taxon>
        <taxon>Agaricomycotina</taxon>
        <taxon>Agaricomycetes</taxon>
        <taxon>Cantharellales</taxon>
        <taxon>Botryobasidiaceae</taxon>
        <taxon>Botryobasidium</taxon>
    </lineage>
</organism>
<evidence type="ECO:0000256" key="2">
    <source>
        <dbReference type="SAM" id="SignalP"/>
    </source>
</evidence>
<sequence>MIAPRLPSLYLLLSPPVLEVRAQVVHDAETRRYTCGSHVFRRRSQQMPIRSRPPRQRQHRRQRLSSRRPPAG</sequence>